<reference evidence="1 2" key="1">
    <citation type="submission" date="2024-09" db="EMBL/GenBank/DDBJ databases">
        <authorList>
            <person name="Sun Q."/>
            <person name="Mori K."/>
        </authorList>
    </citation>
    <scope>NUCLEOTIDE SEQUENCE [LARGE SCALE GENOMIC DNA]</scope>
    <source>
        <strain evidence="1 2">CCM 8543</strain>
    </source>
</reference>
<evidence type="ECO:0000313" key="2">
    <source>
        <dbReference type="Proteomes" id="UP001589755"/>
    </source>
</evidence>
<gene>
    <name evidence="1" type="ORF">ACFFJ2_02855</name>
</gene>
<accession>A0ABV6D3W7</accession>
<keyword evidence="2" id="KW-1185">Reference proteome</keyword>
<evidence type="ECO:0000313" key="1">
    <source>
        <dbReference type="EMBL" id="MFC0207334.1"/>
    </source>
</evidence>
<dbReference type="SUPFAM" id="SSF53850">
    <property type="entry name" value="Periplasmic binding protein-like II"/>
    <property type="match status" value="1"/>
</dbReference>
<dbReference type="Proteomes" id="UP001589755">
    <property type="component" value="Unassembled WGS sequence"/>
</dbReference>
<dbReference type="Pfam" id="PF12974">
    <property type="entry name" value="Phosphonate-bd"/>
    <property type="match status" value="1"/>
</dbReference>
<sequence>MSCLVAALPMYDWPEMRAETDAFWARACAALRRAGIDAPARLARRNADLPAVPGGIRDAQGRPVAPDPATLPPEAFDLSALWRHPRLLVGQTCWGPMEAGLRDHVQVVGQPDYSAHEGGEGALYSSAIVMRRGEAPIVAAPAEGCARLPLALMRGRRLAYNDALSMSGLLALERDLLAAGEGPAFFAQRIETGSHRAAALAVAEGRADVCALDCRTWALVRRFLPQADGLVAAGWTARRKGLPLVTARATPPEQLAVLRRVLGAFPSP</sequence>
<protein>
    <submittedName>
        <fullName evidence="1">Phosphate/phosphite/phosphonate ABC transporter substrate-binding protein</fullName>
    </submittedName>
</protein>
<dbReference type="EMBL" id="JBHLXD010000003">
    <property type="protein sequence ID" value="MFC0207334.1"/>
    <property type="molecule type" value="Genomic_DNA"/>
</dbReference>
<dbReference type="RefSeq" id="WP_261518591.1">
    <property type="nucleotide sequence ID" value="NZ_JAODNW010000001.1"/>
</dbReference>
<organism evidence="1 2">
    <name type="scientific">Chelativorans intermedius</name>
    <dbReference type="NCBI Taxonomy" id="515947"/>
    <lineage>
        <taxon>Bacteria</taxon>
        <taxon>Pseudomonadati</taxon>
        <taxon>Pseudomonadota</taxon>
        <taxon>Alphaproteobacteria</taxon>
        <taxon>Hyphomicrobiales</taxon>
        <taxon>Phyllobacteriaceae</taxon>
        <taxon>Chelativorans</taxon>
    </lineage>
</organism>
<name>A0ABV6D3W7_9HYPH</name>
<comment type="caution">
    <text evidence="1">The sequence shown here is derived from an EMBL/GenBank/DDBJ whole genome shotgun (WGS) entry which is preliminary data.</text>
</comment>
<dbReference type="Gene3D" id="3.40.190.10">
    <property type="entry name" value="Periplasmic binding protein-like II"/>
    <property type="match status" value="1"/>
</dbReference>
<proteinExistence type="predicted"/>